<sequence length="109" mass="12825">MNKWIIFKTLEGKSYRIREDKIMEICLCKDGITIQMEEADHKIGLGYKDGEYANELDEEVYDSLVCYLKDFTEKNCYNADKLEGLNDRDIIKAFVEGIIERKREMIVKS</sequence>
<reference evidence="1" key="1">
    <citation type="journal article" date="2014" name="Front. Microbiol.">
        <title>High frequency of phylogenetically diverse reductive dehalogenase-homologous genes in deep subseafloor sedimentary metagenomes.</title>
        <authorList>
            <person name="Kawai M."/>
            <person name="Futagami T."/>
            <person name="Toyoda A."/>
            <person name="Takaki Y."/>
            <person name="Nishi S."/>
            <person name="Hori S."/>
            <person name="Arai W."/>
            <person name="Tsubouchi T."/>
            <person name="Morono Y."/>
            <person name="Uchiyama I."/>
            <person name="Ito T."/>
            <person name="Fujiyama A."/>
            <person name="Inagaki F."/>
            <person name="Takami H."/>
        </authorList>
    </citation>
    <scope>NUCLEOTIDE SEQUENCE</scope>
    <source>
        <strain evidence="1">Expedition CK06-06</strain>
    </source>
</reference>
<protein>
    <submittedName>
        <fullName evidence="1">Uncharacterized protein</fullName>
    </submittedName>
</protein>
<gene>
    <name evidence="1" type="ORF">S01H1_38946</name>
</gene>
<dbReference type="EMBL" id="BARS01024539">
    <property type="protein sequence ID" value="GAG09073.1"/>
    <property type="molecule type" value="Genomic_DNA"/>
</dbReference>
<comment type="caution">
    <text evidence="1">The sequence shown here is derived from an EMBL/GenBank/DDBJ whole genome shotgun (WGS) entry which is preliminary data.</text>
</comment>
<proteinExistence type="predicted"/>
<evidence type="ECO:0000313" key="1">
    <source>
        <dbReference type="EMBL" id="GAG09073.1"/>
    </source>
</evidence>
<dbReference type="AlphaFoldDB" id="X0V9D1"/>
<name>X0V9D1_9ZZZZ</name>
<accession>X0V9D1</accession>
<organism evidence="1">
    <name type="scientific">marine sediment metagenome</name>
    <dbReference type="NCBI Taxonomy" id="412755"/>
    <lineage>
        <taxon>unclassified sequences</taxon>
        <taxon>metagenomes</taxon>
        <taxon>ecological metagenomes</taxon>
    </lineage>
</organism>